<proteinExistence type="predicted"/>
<dbReference type="Pfam" id="PF13424">
    <property type="entry name" value="TPR_12"/>
    <property type="match status" value="2"/>
</dbReference>
<dbReference type="Gene3D" id="1.25.40.10">
    <property type="entry name" value="Tetratricopeptide repeat domain"/>
    <property type="match status" value="2"/>
</dbReference>
<gene>
    <name evidence="2" type="ORF">yc1106_06909</name>
</gene>
<dbReference type="PANTHER" id="PTHR46082:SF6">
    <property type="entry name" value="AAA+ ATPASE DOMAIN-CONTAINING PROTEIN-RELATED"/>
    <property type="match status" value="1"/>
</dbReference>
<dbReference type="OrthoDB" id="20872at2759"/>
<dbReference type="SUPFAM" id="SSF52540">
    <property type="entry name" value="P-loop containing nucleoside triphosphate hydrolases"/>
    <property type="match status" value="1"/>
</dbReference>
<dbReference type="PANTHER" id="PTHR46082">
    <property type="entry name" value="ATP/GTP-BINDING PROTEIN-RELATED"/>
    <property type="match status" value="1"/>
</dbReference>
<dbReference type="InterPro" id="IPR019734">
    <property type="entry name" value="TPR_rpt"/>
</dbReference>
<evidence type="ECO:0000313" key="3">
    <source>
        <dbReference type="Proteomes" id="UP001056012"/>
    </source>
</evidence>
<dbReference type="InterPro" id="IPR053137">
    <property type="entry name" value="NLR-like"/>
</dbReference>
<accession>A0A9Q8ZCD2</accession>
<reference evidence="2" key="1">
    <citation type="submission" date="2021-12" db="EMBL/GenBank/DDBJ databases">
        <title>Curvularia clavata genome.</title>
        <authorList>
            <person name="Cao Y."/>
        </authorList>
    </citation>
    <scope>NUCLEOTIDE SEQUENCE</scope>
    <source>
        <strain evidence="2">Yc1106</strain>
    </source>
</reference>
<dbReference type="InterPro" id="IPR027417">
    <property type="entry name" value="P-loop_NTPase"/>
</dbReference>
<organism evidence="2 3">
    <name type="scientific">Curvularia clavata</name>
    <dbReference type="NCBI Taxonomy" id="95742"/>
    <lineage>
        <taxon>Eukaryota</taxon>
        <taxon>Fungi</taxon>
        <taxon>Dikarya</taxon>
        <taxon>Ascomycota</taxon>
        <taxon>Pezizomycotina</taxon>
        <taxon>Dothideomycetes</taxon>
        <taxon>Pleosporomycetidae</taxon>
        <taxon>Pleosporales</taxon>
        <taxon>Pleosporineae</taxon>
        <taxon>Pleosporaceae</taxon>
        <taxon>Curvularia</taxon>
    </lineage>
</organism>
<dbReference type="SMART" id="SM00028">
    <property type="entry name" value="TPR"/>
    <property type="match status" value="2"/>
</dbReference>
<sequence length="719" mass="81798">MSTMFTSTQNRGLQIAYNSGSVEAHIYPERPETPPQPTSFVPLPRDVDFVERGTLLEQIRQRCSAPASRVALVGLGGVGKTQLAVEHCYRTADQSPDTWIFWANANNVEELEHSLYKIADQVKVRGRKNPQANPLKLVCEWLRDMRNGRWLLILDNADDAAVLSLANGSNALQYLLPSSHGSVLVLSRTKRAAMQVVEDSEIISLEPMDDESASALLRKKLRNVSEENDDNSIAQLATELDRIPLALIQAAAYIREQAPRCSVQRYLDEYRQSDSRKISLLKREAGHLRRDQGASNSVLITWQISFDHIRKTRNSAVDLLSLMSFFDRNRIQETLLRPRNSTADKCVPAVGTDDDFEDDVLMLRDYSLINVTRDANTFEMHSLVQLATRAWLENEAQLDKWRNQFISNLCAELPPLQAENYGKYEMLFAHLQAALIQQPKSLESLLRWALLLYNAADYAKQTGRSIEAEQMSVASMEVRKDLLGEEHKDTLMSMRSLAMAETMRGKYKEAEAKLRQVLKLLERKAHGHVSHDRQAGIKNLVSMLSYQGKYQEAEVMQRKVLALCKELRGYEHLRTLLTTVNQLAVTLHLQHKNQEAEVLRSQMLAICEELLGHEDSLTSLSKFHLAITLDDLGKFKEAETMYRQALAVHEKVFGHMNAKTLYNVYILAMSLENRHCYDEALPLFKRAYTGFLDVLGENHSLSRRCLENYTTALESHRAN</sequence>
<dbReference type="Gene3D" id="3.40.50.300">
    <property type="entry name" value="P-loop containing nucleotide triphosphate hydrolases"/>
    <property type="match status" value="1"/>
</dbReference>
<dbReference type="InterPro" id="IPR056681">
    <property type="entry name" value="DUF7779"/>
</dbReference>
<evidence type="ECO:0000313" key="2">
    <source>
        <dbReference type="EMBL" id="USP79635.1"/>
    </source>
</evidence>
<dbReference type="EMBL" id="CP089278">
    <property type="protein sequence ID" value="USP79635.1"/>
    <property type="molecule type" value="Genomic_DNA"/>
</dbReference>
<dbReference type="SUPFAM" id="SSF48452">
    <property type="entry name" value="TPR-like"/>
    <property type="match status" value="2"/>
</dbReference>
<evidence type="ECO:0000259" key="1">
    <source>
        <dbReference type="Pfam" id="PF25000"/>
    </source>
</evidence>
<dbReference type="Pfam" id="PF13374">
    <property type="entry name" value="TPR_10"/>
    <property type="match status" value="1"/>
</dbReference>
<dbReference type="GO" id="GO:0043531">
    <property type="term" value="F:ADP binding"/>
    <property type="evidence" value="ECO:0007669"/>
    <property type="project" value="InterPro"/>
</dbReference>
<dbReference type="AlphaFoldDB" id="A0A9Q8ZCD2"/>
<keyword evidence="3" id="KW-1185">Reference proteome</keyword>
<dbReference type="InterPro" id="IPR011990">
    <property type="entry name" value="TPR-like_helical_dom_sf"/>
</dbReference>
<protein>
    <recommendedName>
        <fullName evidence="1">DUF7779 domain-containing protein</fullName>
    </recommendedName>
</protein>
<dbReference type="VEuPathDB" id="FungiDB:yc1106_06909"/>
<dbReference type="Proteomes" id="UP001056012">
    <property type="component" value="Chromosome 5"/>
</dbReference>
<name>A0A9Q8ZCD2_CURCL</name>
<feature type="domain" description="DUF7779" evidence="1">
    <location>
        <begin position="310"/>
        <end position="395"/>
    </location>
</feature>
<dbReference type="Pfam" id="PF25000">
    <property type="entry name" value="DUF7779"/>
    <property type="match status" value="1"/>
</dbReference>